<protein>
    <recommendedName>
        <fullName evidence="3">Phage gp6-like head-tail connector protein</fullName>
    </recommendedName>
</protein>
<evidence type="ECO:0000313" key="1">
    <source>
        <dbReference type="EMBL" id="ABA78216.1"/>
    </source>
</evidence>
<evidence type="ECO:0008006" key="3">
    <source>
        <dbReference type="Google" id="ProtNLM"/>
    </source>
</evidence>
<accession>Q3J4R8</accession>
<sequence>MITDLAILKEHLRASAEIQNGLIVLYAEAVEERLTAFLDRPVYADAALIPAPGDPDHDPLAIVAPRAFHVAVMLLVGMIYDGEWTQAAPDLPGPVRSLMEPYRAWRDLPEERP</sequence>
<name>Q3J4R8_CERS4</name>
<dbReference type="KEGG" id="rsp:RSP_6031"/>
<dbReference type="EnsemblBacteria" id="ABA78216">
    <property type="protein sequence ID" value="ABA78216"/>
    <property type="gene ID" value="RSP_6031"/>
</dbReference>
<dbReference type="STRING" id="272943.RSP_6031"/>
<reference evidence="2" key="1">
    <citation type="submission" date="2005-09" db="EMBL/GenBank/DDBJ databases">
        <title>Complete sequence of chromosome 1 of Rhodobacter sphaeroides 2.4.1.</title>
        <authorList>
            <person name="Copeland A."/>
            <person name="Lucas S."/>
            <person name="Lapidus A."/>
            <person name="Barry K."/>
            <person name="Detter J.C."/>
            <person name="Glavina T."/>
            <person name="Hammon N."/>
            <person name="Israni S."/>
            <person name="Pitluck S."/>
            <person name="Richardson P."/>
            <person name="Mackenzie C."/>
            <person name="Choudhary M."/>
            <person name="Larimer F."/>
            <person name="Hauser L.J."/>
            <person name="Land M."/>
            <person name="Donohue T.J."/>
            <person name="Kaplan S."/>
        </authorList>
    </citation>
    <scope>NUCLEOTIDE SEQUENCE [LARGE SCALE GENOMIC DNA]</scope>
    <source>
        <strain evidence="2">ATCC 17023 / DSM 158 / JCM 6121 / CCUG 31486 / LMG 2827 / NBRC 12203 / NCIMB 8253 / ATH 2.4.1.</strain>
    </source>
</reference>
<dbReference type="AlphaFoldDB" id="Q3J4R8"/>
<organism evidence="1 2">
    <name type="scientific">Cereibacter sphaeroides (strain ATCC 17023 / DSM 158 / JCM 6121 / CCUG 31486 / LMG 2827 / NBRC 12203 / NCIMB 8253 / ATH 2.4.1.)</name>
    <name type="common">Rhodobacter sphaeroides</name>
    <dbReference type="NCBI Taxonomy" id="272943"/>
    <lineage>
        <taxon>Bacteria</taxon>
        <taxon>Pseudomonadati</taxon>
        <taxon>Pseudomonadota</taxon>
        <taxon>Alphaproteobacteria</taxon>
        <taxon>Rhodobacterales</taxon>
        <taxon>Paracoccaceae</taxon>
        <taxon>Cereibacter</taxon>
    </lineage>
</organism>
<dbReference type="RefSeq" id="WP_011337205.1">
    <property type="nucleotide sequence ID" value="NC_007493.2"/>
</dbReference>
<proteinExistence type="predicted"/>
<gene>
    <name evidence="1" type="ORF">RSP_6031</name>
</gene>
<dbReference type="CDD" id="cd08054">
    <property type="entry name" value="gp6"/>
    <property type="match status" value="1"/>
</dbReference>
<evidence type="ECO:0000313" key="2">
    <source>
        <dbReference type="Proteomes" id="UP000002703"/>
    </source>
</evidence>
<dbReference type="EMBL" id="CP000143">
    <property type="protein sequence ID" value="ABA78216.1"/>
    <property type="molecule type" value="Genomic_DNA"/>
</dbReference>
<keyword evidence="2" id="KW-1185">Reference proteome</keyword>
<dbReference type="Gene3D" id="1.10.3230.30">
    <property type="entry name" value="Phage gp6-like head-tail connector protein"/>
    <property type="match status" value="1"/>
</dbReference>
<dbReference type="Proteomes" id="UP000002703">
    <property type="component" value="Chromosome 1"/>
</dbReference>
<dbReference type="PATRIC" id="fig|272943.9.peg.951"/>
<dbReference type="GeneID" id="3719455"/>